<comment type="caution">
    <text evidence="3">The sequence shown here is derived from an EMBL/GenBank/DDBJ whole genome shotgun (WGS) entry which is preliminary data.</text>
</comment>
<evidence type="ECO:0000259" key="2">
    <source>
        <dbReference type="Pfam" id="PF01464"/>
    </source>
</evidence>
<name>A0ABV7DSV6_9RHOB</name>
<dbReference type="PROSITE" id="PS51257">
    <property type="entry name" value="PROKAR_LIPOPROTEIN"/>
    <property type="match status" value="1"/>
</dbReference>
<dbReference type="EMBL" id="JBHRSM010000010">
    <property type="protein sequence ID" value="MFC3085406.1"/>
    <property type="molecule type" value="Genomic_DNA"/>
</dbReference>
<accession>A0ABV7DSV6</accession>
<proteinExistence type="inferred from homology"/>
<evidence type="ECO:0000313" key="4">
    <source>
        <dbReference type="Proteomes" id="UP001595445"/>
    </source>
</evidence>
<keyword evidence="4" id="KW-1185">Reference proteome</keyword>
<dbReference type="RefSeq" id="WP_242070183.1">
    <property type="nucleotide sequence ID" value="NZ_JAEACP010000011.1"/>
</dbReference>
<gene>
    <name evidence="3" type="ORF">ACFOD6_05020</name>
</gene>
<dbReference type="SUPFAM" id="SSF53955">
    <property type="entry name" value="Lysozyme-like"/>
    <property type="match status" value="1"/>
</dbReference>
<reference evidence="4" key="1">
    <citation type="journal article" date="2019" name="Int. J. Syst. Evol. Microbiol.">
        <title>The Global Catalogue of Microorganisms (GCM) 10K type strain sequencing project: providing services to taxonomists for standard genome sequencing and annotation.</title>
        <authorList>
            <consortium name="The Broad Institute Genomics Platform"/>
            <consortium name="The Broad Institute Genome Sequencing Center for Infectious Disease"/>
            <person name="Wu L."/>
            <person name="Ma J."/>
        </authorList>
    </citation>
    <scope>NUCLEOTIDE SEQUENCE [LARGE SCALE GENOMIC DNA]</scope>
    <source>
        <strain evidence="4">KCTC 62102</strain>
    </source>
</reference>
<evidence type="ECO:0000313" key="3">
    <source>
        <dbReference type="EMBL" id="MFC3085406.1"/>
    </source>
</evidence>
<dbReference type="InterPro" id="IPR008258">
    <property type="entry name" value="Transglycosylase_SLT_dom_1"/>
</dbReference>
<evidence type="ECO:0000256" key="1">
    <source>
        <dbReference type="ARBA" id="ARBA00009387"/>
    </source>
</evidence>
<feature type="domain" description="Transglycosylase SLT" evidence="2">
    <location>
        <begin position="90"/>
        <end position="179"/>
    </location>
</feature>
<dbReference type="Proteomes" id="UP001595445">
    <property type="component" value="Unassembled WGS sequence"/>
</dbReference>
<comment type="similarity">
    <text evidence="1">Belongs to the virb1 family.</text>
</comment>
<dbReference type="InterPro" id="IPR023346">
    <property type="entry name" value="Lysozyme-like_dom_sf"/>
</dbReference>
<organism evidence="3 4">
    <name type="scientific">Tabrizicola soli</name>
    <dbReference type="NCBI Taxonomy" id="2185115"/>
    <lineage>
        <taxon>Bacteria</taxon>
        <taxon>Pseudomonadati</taxon>
        <taxon>Pseudomonadota</taxon>
        <taxon>Alphaproteobacteria</taxon>
        <taxon>Rhodobacterales</taxon>
        <taxon>Paracoccaceae</taxon>
        <taxon>Tabrizicola</taxon>
    </lineage>
</organism>
<dbReference type="Gene3D" id="1.10.530.10">
    <property type="match status" value="1"/>
</dbReference>
<dbReference type="Pfam" id="PF01464">
    <property type="entry name" value="SLT"/>
    <property type="match status" value="1"/>
</dbReference>
<sequence length="206" mass="21796">MRWISGDASRRVAAISAVIAATSLSACVPAGTGDTMSFAALPMQWDHHPEAEEWTESTMVAISTKDPILSERVPADIGTWCPGYPDASVEERRAFWTGLLSAVAKYESTWNEKASGGGGRWIGLMQISPRSAANYGCEATSVGALKDGEANLECAVEIMSTQVAKDGLVAGGGNRGIGRDWAPLRSGEKRAAMAAWTRAQPYCQAG</sequence>
<protein>
    <submittedName>
        <fullName evidence="3">Transglycosylase SLT domain-containing protein</fullName>
    </submittedName>
</protein>